<dbReference type="Proteomes" id="UP000708208">
    <property type="component" value="Unassembled WGS sequence"/>
</dbReference>
<gene>
    <name evidence="2" type="ORF">AFUS01_LOCUS7452</name>
</gene>
<evidence type="ECO:0008006" key="4">
    <source>
        <dbReference type="Google" id="ProtNLM"/>
    </source>
</evidence>
<dbReference type="OrthoDB" id="6784356at2759"/>
<feature type="non-terminal residue" evidence="2">
    <location>
        <position position="318"/>
    </location>
</feature>
<keyword evidence="3" id="KW-1185">Reference proteome</keyword>
<comment type="caution">
    <text evidence="2">The sequence shown here is derived from an EMBL/GenBank/DDBJ whole genome shotgun (WGS) entry which is preliminary data.</text>
</comment>
<dbReference type="AlphaFoldDB" id="A0A8J2K1I6"/>
<reference evidence="2" key="1">
    <citation type="submission" date="2021-06" db="EMBL/GenBank/DDBJ databases">
        <authorList>
            <person name="Hodson N. C."/>
            <person name="Mongue J. A."/>
            <person name="Jaron S. K."/>
        </authorList>
    </citation>
    <scope>NUCLEOTIDE SEQUENCE</scope>
</reference>
<dbReference type="PANTHER" id="PTHR34153">
    <property type="entry name" value="SI:CH211-262H13.3-RELATED-RELATED"/>
    <property type="match status" value="1"/>
</dbReference>
<feature type="region of interest" description="Disordered" evidence="1">
    <location>
        <begin position="296"/>
        <end position="318"/>
    </location>
</feature>
<protein>
    <recommendedName>
        <fullName evidence="4">DUF4806 domain-containing protein</fullName>
    </recommendedName>
</protein>
<evidence type="ECO:0000313" key="2">
    <source>
        <dbReference type="EMBL" id="CAG7718028.1"/>
    </source>
</evidence>
<sequence>CKVRCGADTYTQASSGLDKAIENSEVELTEAEGEETTHVRRLRKRKEVNYRGLVNQGTAGSKLSHSAASWFSNGALVNSREDIAHNSQPIQEFQHLEPLYELEPPEGFTQSSVETTYAEIPNPMHMYQPYLFNAQTGLSESTIDNLVARFDQFAAESRRFQELVLTHLIRISSDVAETIRVVSGNNHADLLKEGDIPIKLPVKDADEFKRLDDWLQAQESRLKFIRHLKGIGGVDTANFVTRIFGRTIGGDLARDCNFTGTRDKKAAAVRKSSESSCPSEHEVEKLIQKWLLGAGDRHGGRADRYKTSLDKHQDSEKN</sequence>
<evidence type="ECO:0000313" key="3">
    <source>
        <dbReference type="Proteomes" id="UP000708208"/>
    </source>
</evidence>
<organism evidence="2 3">
    <name type="scientific">Allacma fusca</name>
    <dbReference type="NCBI Taxonomy" id="39272"/>
    <lineage>
        <taxon>Eukaryota</taxon>
        <taxon>Metazoa</taxon>
        <taxon>Ecdysozoa</taxon>
        <taxon>Arthropoda</taxon>
        <taxon>Hexapoda</taxon>
        <taxon>Collembola</taxon>
        <taxon>Symphypleona</taxon>
        <taxon>Sminthuridae</taxon>
        <taxon>Allacma</taxon>
    </lineage>
</organism>
<dbReference type="EMBL" id="CAJVCH010050443">
    <property type="protein sequence ID" value="CAG7718028.1"/>
    <property type="molecule type" value="Genomic_DNA"/>
</dbReference>
<proteinExistence type="predicted"/>
<evidence type="ECO:0000256" key="1">
    <source>
        <dbReference type="SAM" id="MobiDB-lite"/>
    </source>
</evidence>
<dbReference type="PANTHER" id="PTHR34153:SF2">
    <property type="entry name" value="SI:CH211-262H13.3-RELATED"/>
    <property type="match status" value="1"/>
</dbReference>
<name>A0A8J2K1I6_9HEXA</name>
<accession>A0A8J2K1I6</accession>